<evidence type="ECO:0000313" key="2">
    <source>
        <dbReference type="Proteomes" id="UP000427281"/>
    </source>
</evidence>
<organism evidence="1 2">
    <name type="scientific">Gimesia benthica</name>
    <dbReference type="NCBI Taxonomy" id="2608982"/>
    <lineage>
        <taxon>Bacteria</taxon>
        <taxon>Pseudomonadati</taxon>
        <taxon>Planctomycetota</taxon>
        <taxon>Planctomycetia</taxon>
        <taxon>Planctomycetales</taxon>
        <taxon>Planctomycetaceae</taxon>
        <taxon>Gimesia</taxon>
    </lineage>
</organism>
<sequence length="74" mass="7998">MFNSSADSQYVTGQYGVMNTFWLPLIVSAGQDGILGLQEPHDEVNIGVLAQPVIPIVEGVFDNITNHNQRAGGR</sequence>
<evidence type="ECO:0000313" key="1">
    <source>
        <dbReference type="EMBL" id="QGQ24421.1"/>
    </source>
</evidence>
<reference evidence="1 2" key="1">
    <citation type="submission" date="2019-09" db="EMBL/GenBank/DDBJ databases">
        <title>Gimesia benthica sp. nov., a novel bacterium isolated from deep-sea water of the Northwest Indian Ocean.</title>
        <authorList>
            <person name="Dai X."/>
        </authorList>
    </citation>
    <scope>NUCLEOTIDE SEQUENCE [LARGE SCALE GENOMIC DNA]</scope>
    <source>
        <strain evidence="1 2">E7</strain>
    </source>
</reference>
<dbReference type="EMBL" id="CP043930">
    <property type="protein sequence ID" value="QGQ24421.1"/>
    <property type="molecule type" value="Genomic_DNA"/>
</dbReference>
<proteinExistence type="predicted"/>
<dbReference type="KEGG" id="gim:F1728_17745"/>
<dbReference type="AlphaFoldDB" id="A0A6I6AH31"/>
<dbReference type="Proteomes" id="UP000427281">
    <property type="component" value="Chromosome"/>
</dbReference>
<name>A0A6I6AH31_9PLAN</name>
<protein>
    <submittedName>
        <fullName evidence="1">Uncharacterized protein</fullName>
    </submittedName>
</protein>
<accession>A0A6I6AH31</accession>
<keyword evidence="2" id="KW-1185">Reference proteome</keyword>
<dbReference type="RefSeq" id="WP_155365228.1">
    <property type="nucleotide sequence ID" value="NZ_CP043930.1"/>
</dbReference>
<gene>
    <name evidence="1" type="ORF">F1728_17745</name>
</gene>